<dbReference type="AlphaFoldDB" id="A0AAW0CM77"/>
<name>A0AAW0CM77_9AGAR</name>
<keyword evidence="1" id="KW-0732">Signal</keyword>
<sequence length="113" mass="12488">MKSIFALIPLLTAAAAVARSESLCSGKAPLAKCCRNWNTYYQVGCVSPAPDATRQDFMDHCRESHAGRWAYCCEPPQNENLPDETLVCNLFRGDPEDDFSFQVQEGAKGREGL</sequence>
<feature type="chain" id="PRO_5043485877" evidence="1">
    <location>
        <begin position="21"/>
        <end position="113"/>
    </location>
</feature>
<keyword evidence="3" id="KW-1185">Reference proteome</keyword>
<evidence type="ECO:0000256" key="1">
    <source>
        <dbReference type="SAM" id="SignalP"/>
    </source>
</evidence>
<protein>
    <submittedName>
        <fullName evidence="2">Uncharacterized protein</fullName>
    </submittedName>
</protein>
<evidence type="ECO:0000313" key="2">
    <source>
        <dbReference type="EMBL" id="KAK7039987.1"/>
    </source>
</evidence>
<reference evidence="2 3" key="1">
    <citation type="journal article" date="2024" name="J Genomics">
        <title>Draft genome sequencing and assembly of Favolaschia claudopus CIRM-BRFM 2984 isolated from oak limbs.</title>
        <authorList>
            <person name="Navarro D."/>
            <person name="Drula E."/>
            <person name="Chaduli D."/>
            <person name="Cazenave R."/>
            <person name="Ahrendt S."/>
            <person name="Wang J."/>
            <person name="Lipzen A."/>
            <person name="Daum C."/>
            <person name="Barry K."/>
            <person name="Grigoriev I.V."/>
            <person name="Favel A."/>
            <person name="Rosso M.N."/>
            <person name="Martin F."/>
        </authorList>
    </citation>
    <scope>NUCLEOTIDE SEQUENCE [LARGE SCALE GENOMIC DNA]</scope>
    <source>
        <strain evidence="2 3">CIRM-BRFM 2984</strain>
    </source>
</reference>
<accession>A0AAW0CM77</accession>
<feature type="signal peptide" evidence="1">
    <location>
        <begin position="1"/>
        <end position="20"/>
    </location>
</feature>
<dbReference type="Proteomes" id="UP001362999">
    <property type="component" value="Unassembled WGS sequence"/>
</dbReference>
<gene>
    <name evidence="2" type="ORF">R3P38DRAFT_3181812</name>
</gene>
<organism evidence="2 3">
    <name type="scientific">Favolaschia claudopus</name>
    <dbReference type="NCBI Taxonomy" id="2862362"/>
    <lineage>
        <taxon>Eukaryota</taxon>
        <taxon>Fungi</taxon>
        <taxon>Dikarya</taxon>
        <taxon>Basidiomycota</taxon>
        <taxon>Agaricomycotina</taxon>
        <taxon>Agaricomycetes</taxon>
        <taxon>Agaricomycetidae</taxon>
        <taxon>Agaricales</taxon>
        <taxon>Marasmiineae</taxon>
        <taxon>Mycenaceae</taxon>
        <taxon>Favolaschia</taxon>
    </lineage>
</organism>
<comment type="caution">
    <text evidence="2">The sequence shown here is derived from an EMBL/GenBank/DDBJ whole genome shotgun (WGS) entry which is preliminary data.</text>
</comment>
<evidence type="ECO:0000313" key="3">
    <source>
        <dbReference type="Proteomes" id="UP001362999"/>
    </source>
</evidence>
<proteinExistence type="predicted"/>
<dbReference type="EMBL" id="JAWWNJ010000016">
    <property type="protein sequence ID" value="KAK7039987.1"/>
    <property type="molecule type" value="Genomic_DNA"/>
</dbReference>